<keyword evidence="1" id="KW-0472">Membrane</keyword>
<reference evidence="3 4" key="1">
    <citation type="journal article" date="2021" name="Commun. Biol.">
        <title>The genome of Shorea leprosula (Dipterocarpaceae) highlights the ecological relevance of drought in aseasonal tropical rainforests.</title>
        <authorList>
            <person name="Ng K.K.S."/>
            <person name="Kobayashi M.J."/>
            <person name="Fawcett J.A."/>
            <person name="Hatakeyama M."/>
            <person name="Paape T."/>
            <person name="Ng C.H."/>
            <person name="Ang C.C."/>
            <person name="Tnah L.H."/>
            <person name="Lee C.T."/>
            <person name="Nishiyama T."/>
            <person name="Sese J."/>
            <person name="O'Brien M.J."/>
            <person name="Copetti D."/>
            <person name="Mohd Noor M.I."/>
            <person name="Ong R.C."/>
            <person name="Putra M."/>
            <person name="Sireger I.Z."/>
            <person name="Indrioko S."/>
            <person name="Kosugi Y."/>
            <person name="Izuno A."/>
            <person name="Isagi Y."/>
            <person name="Lee S.L."/>
            <person name="Shimizu K.K."/>
        </authorList>
    </citation>
    <scope>NUCLEOTIDE SEQUENCE [LARGE SCALE GENOMIC DNA]</scope>
    <source>
        <strain evidence="3">214</strain>
    </source>
</reference>
<gene>
    <name evidence="3" type="ORF">SLEP1_g48291</name>
</gene>
<sequence>MAATTKMLAATISLLIFFATLHFLNGEPEPTISASPAVLPYVNASSFFPSSPNTEDAPPDAEAFAPAHISEESSSSSAMFNTLAAMALPFFSGILYLAAIRYVI</sequence>
<dbReference type="AlphaFoldDB" id="A0AAV5LTE3"/>
<feature type="transmembrane region" description="Helical" evidence="1">
    <location>
        <begin position="83"/>
        <end position="103"/>
    </location>
</feature>
<evidence type="ECO:0000256" key="2">
    <source>
        <dbReference type="SAM" id="SignalP"/>
    </source>
</evidence>
<dbReference type="Proteomes" id="UP001054252">
    <property type="component" value="Unassembled WGS sequence"/>
</dbReference>
<feature type="signal peptide" evidence="2">
    <location>
        <begin position="1"/>
        <end position="26"/>
    </location>
</feature>
<dbReference type="EMBL" id="BPVZ01000143">
    <property type="protein sequence ID" value="GKV40681.1"/>
    <property type="molecule type" value="Genomic_DNA"/>
</dbReference>
<evidence type="ECO:0000313" key="4">
    <source>
        <dbReference type="Proteomes" id="UP001054252"/>
    </source>
</evidence>
<keyword evidence="2" id="KW-0732">Signal</keyword>
<evidence type="ECO:0000256" key="1">
    <source>
        <dbReference type="SAM" id="Phobius"/>
    </source>
</evidence>
<keyword evidence="1" id="KW-0812">Transmembrane</keyword>
<evidence type="ECO:0000313" key="3">
    <source>
        <dbReference type="EMBL" id="GKV40681.1"/>
    </source>
</evidence>
<protein>
    <submittedName>
        <fullName evidence="3">Uncharacterized protein</fullName>
    </submittedName>
</protein>
<proteinExistence type="predicted"/>
<name>A0AAV5LTE3_9ROSI</name>
<comment type="caution">
    <text evidence="3">The sequence shown here is derived from an EMBL/GenBank/DDBJ whole genome shotgun (WGS) entry which is preliminary data.</text>
</comment>
<organism evidence="3 4">
    <name type="scientific">Rubroshorea leprosula</name>
    <dbReference type="NCBI Taxonomy" id="152421"/>
    <lineage>
        <taxon>Eukaryota</taxon>
        <taxon>Viridiplantae</taxon>
        <taxon>Streptophyta</taxon>
        <taxon>Embryophyta</taxon>
        <taxon>Tracheophyta</taxon>
        <taxon>Spermatophyta</taxon>
        <taxon>Magnoliopsida</taxon>
        <taxon>eudicotyledons</taxon>
        <taxon>Gunneridae</taxon>
        <taxon>Pentapetalae</taxon>
        <taxon>rosids</taxon>
        <taxon>malvids</taxon>
        <taxon>Malvales</taxon>
        <taxon>Dipterocarpaceae</taxon>
        <taxon>Rubroshorea</taxon>
    </lineage>
</organism>
<keyword evidence="1" id="KW-1133">Transmembrane helix</keyword>
<feature type="chain" id="PRO_5043461823" evidence="2">
    <location>
        <begin position="27"/>
        <end position="104"/>
    </location>
</feature>
<accession>A0AAV5LTE3</accession>
<keyword evidence="4" id="KW-1185">Reference proteome</keyword>